<name>K2K7U2_9GAMM</name>
<comment type="cofactor">
    <cofactor evidence="10">
        <name>Mg(2+)</name>
        <dbReference type="ChEBI" id="CHEBI:18420"/>
    </cofactor>
    <text evidence="10">Binds 1 Mg(2+) ion per subunit.</text>
</comment>
<feature type="binding site" evidence="10">
    <location>
        <position position="74"/>
    </location>
    <ligand>
        <name>substrate</name>
    </ligand>
</feature>
<dbReference type="GO" id="GO:0009117">
    <property type="term" value="P:nucleotide metabolic process"/>
    <property type="evidence" value="ECO:0007669"/>
    <property type="project" value="UniProtKB-KW"/>
</dbReference>
<dbReference type="InterPro" id="IPR002637">
    <property type="entry name" value="RdgB/HAM1"/>
</dbReference>
<dbReference type="PATRIC" id="fig|740709.3.peg.1578"/>
<comment type="caution">
    <text evidence="12">The sequence shown here is derived from an EMBL/GenBank/DDBJ whole genome shotgun (WGS) entry which is preliminary data.</text>
</comment>
<evidence type="ECO:0000256" key="4">
    <source>
        <dbReference type="ARBA" id="ARBA00022741"/>
    </source>
</evidence>
<gene>
    <name evidence="12" type="ORF">A10D4_07765</name>
</gene>
<dbReference type="HAMAP" id="MF_01405">
    <property type="entry name" value="Non_canon_purine_NTPase"/>
    <property type="match status" value="1"/>
</dbReference>
<comment type="subunit">
    <text evidence="2 10">Homodimer.</text>
</comment>
<feature type="binding site" evidence="10">
    <location>
        <position position="44"/>
    </location>
    <ligand>
        <name>Mg(2+)</name>
        <dbReference type="ChEBI" id="CHEBI:18420"/>
    </ligand>
</feature>
<evidence type="ECO:0000256" key="8">
    <source>
        <dbReference type="ARBA" id="ARBA00051875"/>
    </source>
</evidence>
<dbReference type="FunFam" id="3.90.950.10:FF:000001">
    <property type="entry name" value="dITP/XTP pyrophosphatase"/>
    <property type="match status" value="1"/>
</dbReference>
<sequence length="201" mass="22039">MSEKPFEVVLATSNPGKVRELQAMLEPLNWQVSPQSNWSFDDAEETAVTFVENALIKARHAALQTGLAAIADDSGLAVDALAGAPGVYSARYAGVNASDSDNVQKLLNAMRDVPAAERQAQFHCVLVFVRHANDPTPIICHGRWQGLVHHQVQGTQGFGYDPIFWLAEQQCTAAELRREQKQQLSHRGQALAQLLTQLTAR</sequence>
<dbReference type="GO" id="GO:0009146">
    <property type="term" value="P:purine nucleoside triphosphate catabolic process"/>
    <property type="evidence" value="ECO:0007669"/>
    <property type="project" value="UniProtKB-UniRule"/>
</dbReference>
<dbReference type="NCBIfam" id="TIGR00042">
    <property type="entry name" value="RdgB/HAM1 family non-canonical purine NTP pyrophosphatase"/>
    <property type="match status" value="1"/>
</dbReference>
<protein>
    <recommendedName>
        <fullName evidence="10">dITP/XTP pyrophosphatase</fullName>
        <ecNumber evidence="10">3.6.1.66</ecNumber>
    </recommendedName>
    <alternativeName>
        <fullName evidence="10">Non-canonical purine NTP pyrophosphatase</fullName>
    </alternativeName>
    <alternativeName>
        <fullName evidence="10">Non-standard purine NTP pyrophosphatase</fullName>
    </alternativeName>
    <alternativeName>
        <fullName evidence="10">Nucleoside-triphosphate diphosphatase</fullName>
    </alternativeName>
    <alternativeName>
        <fullName evidence="10">Nucleoside-triphosphate pyrophosphatase</fullName>
        <shortName evidence="10">NTPase</shortName>
    </alternativeName>
</protein>
<evidence type="ECO:0000313" key="13">
    <source>
        <dbReference type="Proteomes" id="UP000014115"/>
    </source>
</evidence>
<dbReference type="STRING" id="740709.A10D4_07765"/>
<evidence type="ECO:0000256" key="10">
    <source>
        <dbReference type="HAMAP-Rule" id="MF_01405"/>
    </source>
</evidence>
<feature type="binding site" evidence="10">
    <location>
        <position position="181"/>
    </location>
    <ligand>
        <name>substrate</name>
    </ligand>
</feature>
<evidence type="ECO:0000256" key="6">
    <source>
        <dbReference type="ARBA" id="ARBA00022842"/>
    </source>
</evidence>
<dbReference type="Proteomes" id="UP000014115">
    <property type="component" value="Unassembled WGS sequence"/>
</dbReference>
<dbReference type="OrthoDB" id="9807456at2"/>
<dbReference type="AlphaFoldDB" id="K2K7U2"/>
<dbReference type="EMBL" id="AMRG01000008">
    <property type="protein sequence ID" value="EKE83728.1"/>
    <property type="molecule type" value="Genomic_DNA"/>
</dbReference>
<feature type="binding site" evidence="10">
    <location>
        <position position="73"/>
    </location>
    <ligand>
        <name>Mg(2+)</name>
        <dbReference type="ChEBI" id="CHEBI:18420"/>
    </ligand>
</feature>
<evidence type="ECO:0000256" key="7">
    <source>
        <dbReference type="ARBA" id="ARBA00023080"/>
    </source>
</evidence>
<dbReference type="GO" id="GO:0036222">
    <property type="term" value="F:XTP diphosphatase activity"/>
    <property type="evidence" value="ECO:0007669"/>
    <property type="project" value="UniProtKB-UniRule"/>
</dbReference>
<dbReference type="InterPro" id="IPR020922">
    <property type="entry name" value="dITP/XTP_pyrophosphatase"/>
</dbReference>
<comment type="catalytic activity">
    <reaction evidence="9 10">
        <text>XTP + H2O = XMP + diphosphate + H(+)</text>
        <dbReference type="Rhea" id="RHEA:28610"/>
        <dbReference type="ChEBI" id="CHEBI:15377"/>
        <dbReference type="ChEBI" id="CHEBI:15378"/>
        <dbReference type="ChEBI" id="CHEBI:33019"/>
        <dbReference type="ChEBI" id="CHEBI:57464"/>
        <dbReference type="ChEBI" id="CHEBI:61314"/>
        <dbReference type="EC" id="3.6.1.66"/>
    </reaction>
</comment>
<reference evidence="12 13" key="1">
    <citation type="journal article" date="2012" name="J. Bacteriol.">
        <title>Genome Sequence of Idiomarina xiamenensis Type Strain 10-D-4.</title>
        <authorList>
            <person name="Lai Q."/>
            <person name="Wang L."/>
            <person name="Wang W."/>
            <person name="Shao Z."/>
        </authorList>
    </citation>
    <scope>NUCLEOTIDE SEQUENCE [LARGE SCALE GENOMIC DNA]</scope>
    <source>
        <strain evidence="12 13">10-D-4</strain>
    </source>
</reference>
<dbReference type="GO" id="GO:0000166">
    <property type="term" value="F:nucleotide binding"/>
    <property type="evidence" value="ECO:0007669"/>
    <property type="project" value="UniProtKB-KW"/>
</dbReference>
<dbReference type="GO" id="GO:0017111">
    <property type="term" value="F:ribonucleoside triphosphate phosphatase activity"/>
    <property type="evidence" value="ECO:0007669"/>
    <property type="project" value="InterPro"/>
</dbReference>
<evidence type="ECO:0000256" key="1">
    <source>
        <dbReference type="ARBA" id="ARBA00008023"/>
    </source>
</evidence>
<dbReference type="RefSeq" id="WP_008488775.1">
    <property type="nucleotide sequence ID" value="NZ_AMRG01000008.1"/>
</dbReference>
<comment type="catalytic activity">
    <reaction evidence="10">
        <text>ITP + H2O = IMP + diphosphate + H(+)</text>
        <dbReference type="Rhea" id="RHEA:29399"/>
        <dbReference type="ChEBI" id="CHEBI:15377"/>
        <dbReference type="ChEBI" id="CHEBI:15378"/>
        <dbReference type="ChEBI" id="CHEBI:33019"/>
        <dbReference type="ChEBI" id="CHEBI:58053"/>
        <dbReference type="ChEBI" id="CHEBI:61402"/>
        <dbReference type="EC" id="3.6.1.66"/>
    </reaction>
</comment>
<dbReference type="SUPFAM" id="SSF52972">
    <property type="entry name" value="ITPase-like"/>
    <property type="match status" value="1"/>
</dbReference>
<keyword evidence="3 10" id="KW-0479">Metal-binding</keyword>
<proteinExistence type="inferred from homology"/>
<evidence type="ECO:0000313" key="12">
    <source>
        <dbReference type="EMBL" id="EKE83728.1"/>
    </source>
</evidence>
<comment type="function">
    <text evidence="10">Pyrophosphatase that catalyzes the hydrolysis of nucleoside triphosphates to their monophosphate derivatives, with a high preference for the non-canonical purine nucleotides XTP (xanthosine triphosphate), dITP (deoxyinosine triphosphate) and ITP. Seems to function as a house-cleaning enzyme that removes non-canonical purine nucleotides from the nucleotide pool, thus preventing their incorporation into DNA/RNA and avoiding chromosomal lesions.</text>
</comment>
<dbReference type="Pfam" id="PF01725">
    <property type="entry name" value="Ham1p_like"/>
    <property type="match status" value="1"/>
</dbReference>
<keyword evidence="7 10" id="KW-0546">Nucleotide metabolism</keyword>
<dbReference type="eggNOG" id="COG0127">
    <property type="taxonomic scope" value="Bacteria"/>
</dbReference>
<dbReference type="InterPro" id="IPR029001">
    <property type="entry name" value="ITPase-like_fam"/>
</dbReference>
<dbReference type="PANTHER" id="PTHR11067">
    <property type="entry name" value="INOSINE TRIPHOSPHATE PYROPHOSPHATASE/HAM1 PROTEIN"/>
    <property type="match status" value="1"/>
</dbReference>
<keyword evidence="4 10" id="KW-0547">Nucleotide-binding</keyword>
<dbReference type="GO" id="GO:0036220">
    <property type="term" value="F:ITP diphosphatase activity"/>
    <property type="evidence" value="ECO:0007669"/>
    <property type="project" value="UniProtKB-UniRule"/>
</dbReference>
<evidence type="ECO:0000256" key="3">
    <source>
        <dbReference type="ARBA" id="ARBA00022723"/>
    </source>
</evidence>
<comment type="similarity">
    <text evidence="1 10 11">Belongs to the HAM1 NTPase family.</text>
</comment>
<keyword evidence="5 10" id="KW-0378">Hydrolase</keyword>
<evidence type="ECO:0000256" key="9">
    <source>
        <dbReference type="ARBA" id="ARBA00052017"/>
    </source>
</evidence>
<keyword evidence="13" id="KW-1185">Reference proteome</keyword>
<dbReference type="CDD" id="cd00515">
    <property type="entry name" value="HAM1"/>
    <property type="match status" value="1"/>
</dbReference>
<feature type="active site" description="Proton acceptor" evidence="10">
    <location>
        <position position="73"/>
    </location>
</feature>
<evidence type="ECO:0000256" key="11">
    <source>
        <dbReference type="RuleBase" id="RU003781"/>
    </source>
</evidence>
<dbReference type="GO" id="GO:0005829">
    <property type="term" value="C:cytosol"/>
    <property type="evidence" value="ECO:0007669"/>
    <property type="project" value="TreeGrafter"/>
</dbReference>
<feature type="binding site" evidence="10">
    <location>
        <begin position="12"/>
        <end position="17"/>
    </location>
    <ligand>
        <name>substrate</name>
    </ligand>
</feature>
<comment type="catalytic activity">
    <reaction evidence="8 10">
        <text>dITP + H2O = dIMP + diphosphate + H(+)</text>
        <dbReference type="Rhea" id="RHEA:28342"/>
        <dbReference type="ChEBI" id="CHEBI:15377"/>
        <dbReference type="ChEBI" id="CHEBI:15378"/>
        <dbReference type="ChEBI" id="CHEBI:33019"/>
        <dbReference type="ChEBI" id="CHEBI:61194"/>
        <dbReference type="ChEBI" id="CHEBI:61382"/>
        <dbReference type="EC" id="3.6.1.66"/>
    </reaction>
</comment>
<dbReference type="Gene3D" id="3.90.950.10">
    <property type="match status" value="1"/>
</dbReference>
<dbReference type="PANTHER" id="PTHR11067:SF9">
    <property type="entry name" value="INOSINE TRIPHOSPHATE PYROPHOSPHATASE"/>
    <property type="match status" value="1"/>
</dbReference>
<dbReference type="EC" id="3.6.1.66" evidence="10"/>
<evidence type="ECO:0000256" key="2">
    <source>
        <dbReference type="ARBA" id="ARBA00011738"/>
    </source>
</evidence>
<feature type="binding site" evidence="10">
    <location>
        <begin position="158"/>
        <end position="161"/>
    </location>
    <ligand>
        <name>substrate</name>
    </ligand>
</feature>
<keyword evidence="6 10" id="KW-0460">Magnesium</keyword>
<dbReference type="GO" id="GO:0035870">
    <property type="term" value="F:dITP diphosphatase activity"/>
    <property type="evidence" value="ECO:0007669"/>
    <property type="project" value="UniProtKB-UniRule"/>
</dbReference>
<dbReference type="GO" id="GO:0046872">
    <property type="term" value="F:metal ion binding"/>
    <property type="evidence" value="ECO:0007669"/>
    <property type="project" value="UniProtKB-KW"/>
</dbReference>
<evidence type="ECO:0000256" key="5">
    <source>
        <dbReference type="ARBA" id="ARBA00022801"/>
    </source>
</evidence>
<organism evidence="12 13">
    <name type="scientific">Idiomarina xiamenensis 10-D-4</name>
    <dbReference type="NCBI Taxonomy" id="740709"/>
    <lineage>
        <taxon>Bacteria</taxon>
        <taxon>Pseudomonadati</taxon>
        <taxon>Pseudomonadota</taxon>
        <taxon>Gammaproteobacteria</taxon>
        <taxon>Alteromonadales</taxon>
        <taxon>Idiomarinaceae</taxon>
        <taxon>Idiomarina</taxon>
    </lineage>
</organism>
<accession>K2K7U2</accession>
<feature type="binding site" evidence="10">
    <location>
        <begin position="186"/>
        <end position="187"/>
    </location>
    <ligand>
        <name>substrate</name>
    </ligand>
</feature>